<evidence type="ECO:0000313" key="3">
    <source>
        <dbReference type="Proteomes" id="UP001482520"/>
    </source>
</evidence>
<keyword evidence="3" id="KW-1185">Reference proteome</keyword>
<name>A0ABV1NXN9_9ACTN</name>
<accession>A0ABV1NXN9</accession>
<proteinExistence type="predicted"/>
<evidence type="ECO:0008006" key="4">
    <source>
        <dbReference type="Google" id="ProtNLM"/>
    </source>
</evidence>
<dbReference type="EMBL" id="JBEGDP010000007">
    <property type="protein sequence ID" value="MEQ7847282.1"/>
    <property type="molecule type" value="Genomic_DNA"/>
</dbReference>
<organism evidence="2 3">
    <name type="scientific">Nocardioides kribbensis</name>
    <dbReference type="NCBI Taxonomy" id="305517"/>
    <lineage>
        <taxon>Bacteria</taxon>
        <taxon>Bacillati</taxon>
        <taxon>Actinomycetota</taxon>
        <taxon>Actinomycetes</taxon>
        <taxon>Propionibacteriales</taxon>
        <taxon>Nocardioidaceae</taxon>
        <taxon>Nocardioides</taxon>
    </lineage>
</organism>
<gene>
    <name evidence="2" type="ORF">V6R90_08320</name>
</gene>
<sequence length="330" mass="34412">MGALLKVELTRLRWRRAVVLLLAAAVLVPAVVVGATAWGTRPLSEADLASAESDFGGRFLRQEVRSCGRTPEFYGLEDVAAAALPEACRLAVVSSYVGRSPLSLSDSLESGAMLVVAAVLVLLLVLLGTTFVGHDWNTGSMSNQLLFEARRGRVWAAKALAVGAVGLVVALLVSLACWLALLAIASSRDLSAADGVLRDGLEQCLRTGLVAGGAAFGGYALTMLLRSTVATLGVVFALTVLGGTLIGVLGGQETQRWQPQLNVMAAVTNEVTYYDDSGLEPACLTGMARPRLDCDATQRIGAVQGGSYVGVVLLALGAASVVSFRRRDVP</sequence>
<reference evidence="2 3" key="1">
    <citation type="submission" date="2024-02" db="EMBL/GenBank/DDBJ databases">
        <title>Full genome sequence of Nocardioides kribbensis.</title>
        <authorList>
            <person name="Poletto B.L."/>
            <person name="Silva G."/>
            <person name="Galante D."/>
            <person name="Campos K.R."/>
            <person name="Santos M.B.N."/>
            <person name="Sacchi C.T."/>
        </authorList>
    </citation>
    <scope>NUCLEOTIDE SEQUENCE [LARGE SCALE GENOMIC DNA]</scope>
    <source>
        <strain evidence="2 3">O4R</strain>
    </source>
</reference>
<evidence type="ECO:0000313" key="2">
    <source>
        <dbReference type="EMBL" id="MEQ7847282.1"/>
    </source>
</evidence>
<keyword evidence="1" id="KW-0472">Membrane</keyword>
<feature type="transmembrane region" description="Helical" evidence="1">
    <location>
        <begin position="111"/>
        <end position="134"/>
    </location>
</feature>
<protein>
    <recommendedName>
        <fullName evidence="4">ABC transporter permease</fullName>
    </recommendedName>
</protein>
<feature type="transmembrane region" description="Helical" evidence="1">
    <location>
        <begin position="232"/>
        <end position="251"/>
    </location>
</feature>
<keyword evidence="1" id="KW-1133">Transmembrane helix</keyword>
<feature type="transmembrane region" description="Helical" evidence="1">
    <location>
        <begin position="155"/>
        <end position="185"/>
    </location>
</feature>
<keyword evidence="1" id="KW-0812">Transmembrane</keyword>
<comment type="caution">
    <text evidence="2">The sequence shown here is derived from an EMBL/GenBank/DDBJ whole genome shotgun (WGS) entry which is preliminary data.</text>
</comment>
<dbReference type="RefSeq" id="WP_349804367.1">
    <property type="nucleotide sequence ID" value="NZ_JBEGDP010000007.1"/>
</dbReference>
<dbReference type="Proteomes" id="UP001482520">
    <property type="component" value="Unassembled WGS sequence"/>
</dbReference>
<feature type="transmembrane region" description="Helical" evidence="1">
    <location>
        <begin position="305"/>
        <end position="324"/>
    </location>
</feature>
<evidence type="ECO:0000256" key="1">
    <source>
        <dbReference type="SAM" id="Phobius"/>
    </source>
</evidence>